<evidence type="ECO:0000256" key="2">
    <source>
        <dbReference type="ARBA" id="ARBA00022801"/>
    </source>
</evidence>
<protein>
    <submittedName>
        <fullName evidence="4">Beta-lactamase/transpeptidase-like protein</fullName>
    </submittedName>
</protein>
<dbReference type="Pfam" id="PF00144">
    <property type="entry name" value="Beta-lactamase"/>
    <property type="match status" value="1"/>
</dbReference>
<evidence type="ECO:0000259" key="3">
    <source>
        <dbReference type="Pfam" id="PF00144"/>
    </source>
</evidence>
<evidence type="ECO:0000313" key="5">
    <source>
        <dbReference type="Proteomes" id="UP001278766"/>
    </source>
</evidence>
<dbReference type="RefSeq" id="XP_062657042.1">
    <property type="nucleotide sequence ID" value="XM_062799503.1"/>
</dbReference>
<dbReference type="EMBL" id="JAUEPN010000006">
    <property type="protein sequence ID" value="KAK3293528.1"/>
    <property type="molecule type" value="Genomic_DNA"/>
</dbReference>
<keyword evidence="5" id="KW-1185">Reference proteome</keyword>
<sequence>MTPEFEERLKKAIDDRTLPATVLVARDKSGKIDYTFAHGPTTLEPDAPPITPTTMMTMASMTKLITATCLLKLVEGKILEIDEDVTKYVETLAQQPILTGFDAAGQPTYKKRETPITLRHLLTHSAGTGYILMEEKLAKWAQATGRPLPVPLRHSPLSGGMSVDSRFGYPLLFEPGQGWVYGSSMDWAGRLIEKLTGAFFDDFVYENVLSRVGVPKGAITFHPGRFDEPVYDKMAGMAERNAETGKLEHKETEYDEDNEGFGGEGLYGGVGPYMKVLYSILMDDGKILKPETAKWLFEPLLRPVEKKAMNELMQNPDWAVGHIPGGVEYDWSAGGLLSMSGEGLGKRKTKFLQWGGAWNLCWFIDREAGVCGAVGTQVFPPSDPQVRASMKEFEDVVYSKLEHAGS</sequence>
<reference evidence="4" key="2">
    <citation type="submission" date="2023-06" db="EMBL/GenBank/DDBJ databases">
        <authorList>
            <consortium name="Lawrence Berkeley National Laboratory"/>
            <person name="Haridas S."/>
            <person name="Hensen N."/>
            <person name="Bonometti L."/>
            <person name="Westerberg I."/>
            <person name="Brannstrom I.O."/>
            <person name="Guillou S."/>
            <person name="Cros-Aarteil S."/>
            <person name="Calhoun S."/>
            <person name="Kuo A."/>
            <person name="Mondo S."/>
            <person name="Pangilinan J."/>
            <person name="Riley R."/>
            <person name="Labutti K."/>
            <person name="Andreopoulos B."/>
            <person name="Lipzen A."/>
            <person name="Chen C."/>
            <person name="Yanf M."/>
            <person name="Daum C."/>
            <person name="Ng V."/>
            <person name="Clum A."/>
            <person name="Steindorff A."/>
            <person name="Ohm R."/>
            <person name="Martin F."/>
            <person name="Silar P."/>
            <person name="Natvig D."/>
            <person name="Lalanne C."/>
            <person name="Gautier V."/>
            <person name="Ament-Velasquez S.L."/>
            <person name="Kruys A."/>
            <person name="Hutchinson M.I."/>
            <person name="Powell A.J."/>
            <person name="Barry K."/>
            <person name="Miller A.N."/>
            <person name="Grigoriev I.V."/>
            <person name="Debuchy R."/>
            <person name="Gladieux P."/>
            <person name="Thoren M.H."/>
            <person name="Johannesson H."/>
        </authorList>
    </citation>
    <scope>NUCLEOTIDE SEQUENCE</scope>
    <source>
        <strain evidence="4">CBS 168.71</strain>
    </source>
</reference>
<feature type="domain" description="Beta-lactamase-related" evidence="3">
    <location>
        <begin position="31"/>
        <end position="384"/>
    </location>
</feature>
<name>A0AAE0HBI8_9PEZI</name>
<evidence type="ECO:0000313" key="4">
    <source>
        <dbReference type="EMBL" id="KAK3293528.1"/>
    </source>
</evidence>
<gene>
    <name evidence="4" type="ORF">B0H64DRAFT_215720</name>
</gene>
<dbReference type="InterPro" id="IPR050789">
    <property type="entry name" value="Diverse_Enzym_Activities"/>
</dbReference>
<proteinExistence type="inferred from homology"/>
<accession>A0AAE0HBI8</accession>
<dbReference type="GeneID" id="87836451"/>
<dbReference type="Proteomes" id="UP001278766">
    <property type="component" value="Unassembled WGS sequence"/>
</dbReference>
<dbReference type="InterPro" id="IPR001466">
    <property type="entry name" value="Beta-lactam-related"/>
</dbReference>
<organism evidence="4 5">
    <name type="scientific">Chaetomium fimeti</name>
    <dbReference type="NCBI Taxonomy" id="1854472"/>
    <lineage>
        <taxon>Eukaryota</taxon>
        <taxon>Fungi</taxon>
        <taxon>Dikarya</taxon>
        <taxon>Ascomycota</taxon>
        <taxon>Pezizomycotina</taxon>
        <taxon>Sordariomycetes</taxon>
        <taxon>Sordariomycetidae</taxon>
        <taxon>Sordariales</taxon>
        <taxon>Chaetomiaceae</taxon>
        <taxon>Chaetomium</taxon>
    </lineage>
</organism>
<dbReference type="PANTHER" id="PTHR43283:SF17">
    <property type="entry name" value="(LOVD), PUTATIVE (AFU_ORTHOLOGUE AFUA_5G00920)-RELATED"/>
    <property type="match status" value="1"/>
</dbReference>
<keyword evidence="2" id="KW-0378">Hydrolase</keyword>
<dbReference type="SUPFAM" id="SSF56601">
    <property type="entry name" value="beta-lactamase/transpeptidase-like"/>
    <property type="match status" value="1"/>
</dbReference>
<dbReference type="GO" id="GO:0016787">
    <property type="term" value="F:hydrolase activity"/>
    <property type="evidence" value="ECO:0007669"/>
    <property type="project" value="UniProtKB-KW"/>
</dbReference>
<dbReference type="Gene3D" id="3.40.710.10">
    <property type="entry name" value="DD-peptidase/beta-lactamase superfamily"/>
    <property type="match status" value="1"/>
</dbReference>
<comment type="similarity">
    <text evidence="1">Belongs to the class-A beta-lactamase family.</text>
</comment>
<dbReference type="AlphaFoldDB" id="A0AAE0HBI8"/>
<reference evidence="4" key="1">
    <citation type="journal article" date="2023" name="Mol. Phylogenet. Evol.">
        <title>Genome-scale phylogeny and comparative genomics of the fungal order Sordariales.</title>
        <authorList>
            <person name="Hensen N."/>
            <person name="Bonometti L."/>
            <person name="Westerberg I."/>
            <person name="Brannstrom I.O."/>
            <person name="Guillou S."/>
            <person name="Cros-Aarteil S."/>
            <person name="Calhoun S."/>
            <person name="Haridas S."/>
            <person name="Kuo A."/>
            <person name="Mondo S."/>
            <person name="Pangilinan J."/>
            <person name="Riley R."/>
            <person name="LaButti K."/>
            <person name="Andreopoulos B."/>
            <person name="Lipzen A."/>
            <person name="Chen C."/>
            <person name="Yan M."/>
            <person name="Daum C."/>
            <person name="Ng V."/>
            <person name="Clum A."/>
            <person name="Steindorff A."/>
            <person name="Ohm R.A."/>
            <person name="Martin F."/>
            <person name="Silar P."/>
            <person name="Natvig D.O."/>
            <person name="Lalanne C."/>
            <person name="Gautier V."/>
            <person name="Ament-Velasquez S.L."/>
            <person name="Kruys A."/>
            <person name="Hutchinson M.I."/>
            <person name="Powell A.J."/>
            <person name="Barry K."/>
            <person name="Miller A.N."/>
            <person name="Grigoriev I.V."/>
            <person name="Debuchy R."/>
            <person name="Gladieux P."/>
            <person name="Hiltunen Thoren M."/>
            <person name="Johannesson H."/>
        </authorList>
    </citation>
    <scope>NUCLEOTIDE SEQUENCE</scope>
    <source>
        <strain evidence="4">CBS 168.71</strain>
    </source>
</reference>
<dbReference type="InterPro" id="IPR012338">
    <property type="entry name" value="Beta-lactam/transpept-like"/>
</dbReference>
<dbReference type="PANTHER" id="PTHR43283">
    <property type="entry name" value="BETA-LACTAMASE-RELATED"/>
    <property type="match status" value="1"/>
</dbReference>
<comment type="caution">
    <text evidence="4">The sequence shown here is derived from an EMBL/GenBank/DDBJ whole genome shotgun (WGS) entry which is preliminary data.</text>
</comment>
<evidence type="ECO:0000256" key="1">
    <source>
        <dbReference type="ARBA" id="ARBA00009009"/>
    </source>
</evidence>